<comment type="function">
    <text evidence="15">Proteolytically removes the C-terminal three residues of farnesylated proteins.</text>
</comment>
<evidence type="ECO:0000256" key="2">
    <source>
        <dbReference type="ARBA" id="ARBA00022670"/>
    </source>
</evidence>
<reference evidence="18" key="1">
    <citation type="submission" date="2020-06" db="EMBL/GenBank/DDBJ databases">
        <title>Genomes of multiple members of Pneumocystis genus reveal paths to human pathogen Pneumocystis jirovecii.</title>
        <authorList>
            <person name="Cisse O.H."/>
            <person name="Ma L."/>
            <person name="Dekker J."/>
            <person name="Khil P."/>
            <person name="Jo J."/>
            <person name="Brenchley J."/>
            <person name="Blair R."/>
            <person name="Pahar B."/>
            <person name="Chabe M."/>
            <person name="Van Rompay K.A."/>
            <person name="Keesler R."/>
            <person name="Sukura A."/>
            <person name="Hirsch V."/>
            <person name="Kutty G."/>
            <person name="Liu Y."/>
            <person name="Peng L."/>
            <person name="Chen J."/>
            <person name="Song J."/>
            <person name="Weissenbacher-Lang C."/>
            <person name="Xu J."/>
            <person name="Upham N.S."/>
            <person name="Stajich J.E."/>
            <person name="Cuomo C.A."/>
            <person name="Cushion M.T."/>
            <person name="Kovacs J.A."/>
        </authorList>
    </citation>
    <scope>NUCLEOTIDE SEQUENCE</scope>
    <source>
        <strain evidence="18">2A</strain>
    </source>
</reference>
<evidence type="ECO:0000256" key="5">
    <source>
        <dbReference type="ARBA" id="ARBA00022801"/>
    </source>
</evidence>
<name>A0A899G4N6_9ASCO</name>
<feature type="domain" description="Peptidase M48" evidence="16">
    <location>
        <begin position="228"/>
        <end position="432"/>
    </location>
</feature>
<evidence type="ECO:0000256" key="10">
    <source>
        <dbReference type="ARBA" id="ARBA00023136"/>
    </source>
</evidence>
<dbReference type="InterPro" id="IPR027057">
    <property type="entry name" value="CAXX_Prtase_1"/>
</dbReference>
<feature type="active site" evidence="13">
    <location>
        <position position="298"/>
    </location>
</feature>
<comment type="cofactor">
    <cofactor evidence="14 15">
        <name>Zn(2+)</name>
        <dbReference type="ChEBI" id="CHEBI:29105"/>
    </cofactor>
    <text evidence="14 15">Binds 1 zinc ion per subunit.</text>
</comment>
<keyword evidence="19" id="KW-1185">Reference proteome</keyword>
<feature type="transmembrane region" description="Helical" evidence="15">
    <location>
        <begin position="119"/>
        <end position="148"/>
    </location>
</feature>
<evidence type="ECO:0000256" key="12">
    <source>
        <dbReference type="ARBA" id="ARBA00060927"/>
    </source>
</evidence>
<keyword evidence="9 15" id="KW-0482">Metalloprotease</keyword>
<protein>
    <recommendedName>
        <fullName evidence="15">CAAX prenyl protease</fullName>
        <ecNumber evidence="15">3.4.24.84</ecNumber>
    </recommendedName>
</protein>
<feature type="active site" description="Proton donor" evidence="13">
    <location>
        <position position="380"/>
    </location>
</feature>
<evidence type="ECO:0000259" key="16">
    <source>
        <dbReference type="Pfam" id="PF01435"/>
    </source>
</evidence>
<evidence type="ECO:0000256" key="13">
    <source>
        <dbReference type="PIRSR" id="PIRSR627057-1"/>
    </source>
</evidence>
<dbReference type="Pfam" id="PF01435">
    <property type="entry name" value="Peptidase_M48"/>
    <property type="match status" value="1"/>
</dbReference>
<evidence type="ECO:0000256" key="15">
    <source>
        <dbReference type="RuleBase" id="RU366005"/>
    </source>
</evidence>
<dbReference type="GO" id="GO:0071586">
    <property type="term" value="P:CAAX-box protein processing"/>
    <property type="evidence" value="ECO:0007669"/>
    <property type="project" value="UniProtKB-UniRule"/>
</dbReference>
<comment type="subcellular location">
    <subcellularLocation>
        <location evidence="1 15">Endoplasmic reticulum membrane</location>
        <topology evidence="1 15">Multi-pass membrane protein</topology>
    </subcellularLocation>
</comment>
<sequence>MYFLKEIEDCLDIPGFPWKKLIVSFILAQYIFEQFLVLRQYKKLKEKKPSPALENIVDLETYNKSQEYGRAKAKFGLVAEMYELVQKLLIISYDILPKLYGFVQLQVDQFFPEKFSGEIFYSLLFFFILNLQSLIFNLPVTIYSTFVLEEKFGFNKQTFGLFVTDLIKTQILIVIIGGPALFIFLKIIAYFGHVFFFYLWLFVFIFQMVLIVIYPTLIQPLFNKLTPLPDGELKSKVEELASNLKFPLKKLYVIDGSKRTSHSNAYFFGLPWNRQIVIYDTLIEKSETIEIVAVLAHELGHWALSHVAKILTIAQIHIFFIFMLFSVFIQNSSLYESFGFYPDKPILIGFVLYNDILTPINSLLTFFMNIYTRKNEYEADAFAAKLNYRKELSRALIKVHIQNLSTMDADKLYSSYHYSHPLLVERLRALGYRHESKHE</sequence>
<evidence type="ECO:0000256" key="3">
    <source>
        <dbReference type="ARBA" id="ARBA00022692"/>
    </source>
</evidence>
<feature type="transmembrane region" description="Helical" evidence="15">
    <location>
        <begin position="310"/>
        <end position="330"/>
    </location>
</feature>
<evidence type="ECO:0000256" key="8">
    <source>
        <dbReference type="ARBA" id="ARBA00022989"/>
    </source>
</evidence>
<evidence type="ECO:0000256" key="1">
    <source>
        <dbReference type="ARBA" id="ARBA00004477"/>
    </source>
</evidence>
<comment type="similarity">
    <text evidence="12 15">Belongs to the peptidase M48A family.</text>
</comment>
<feature type="binding site" evidence="14">
    <location>
        <position position="376"/>
    </location>
    <ligand>
        <name>Zn(2+)</name>
        <dbReference type="ChEBI" id="CHEBI:29105"/>
        <note>catalytic</note>
    </ligand>
</feature>
<keyword evidence="8 15" id="KW-1133">Transmembrane helix</keyword>
<keyword evidence="6 15" id="KW-0256">Endoplasmic reticulum</keyword>
<feature type="binding site" evidence="14">
    <location>
        <position position="297"/>
    </location>
    <ligand>
        <name>Zn(2+)</name>
        <dbReference type="ChEBI" id="CHEBI:29105"/>
        <note>catalytic</note>
    </ligand>
</feature>
<dbReference type="EC" id="3.4.24.84" evidence="15"/>
<keyword evidence="10 15" id="KW-0472">Membrane</keyword>
<proteinExistence type="inferred from homology"/>
<feature type="transmembrane region" description="Helical" evidence="15">
    <location>
        <begin position="169"/>
        <end position="191"/>
    </location>
</feature>
<keyword evidence="2 15" id="KW-0645">Protease</keyword>
<dbReference type="InterPro" id="IPR032456">
    <property type="entry name" value="Peptidase_M48_N"/>
</dbReference>
<dbReference type="Proteomes" id="UP000663699">
    <property type="component" value="Chromosome 11"/>
</dbReference>
<evidence type="ECO:0000256" key="4">
    <source>
        <dbReference type="ARBA" id="ARBA00022723"/>
    </source>
</evidence>
<dbReference type="OrthoDB" id="360839at2759"/>
<feature type="transmembrane region" description="Helical" evidence="15">
    <location>
        <begin position="350"/>
        <end position="371"/>
    </location>
</feature>
<organism evidence="18 19">
    <name type="scientific">Pneumocystis wakefieldiae</name>
    <dbReference type="NCBI Taxonomy" id="38082"/>
    <lineage>
        <taxon>Eukaryota</taxon>
        <taxon>Fungi</taxon>
        <taxon>Dikarya</taxon>
        <taxon>Ascomycota</taxon>
        <taxon>Taphrinomycotina</taxon>
        <taxon>Pneumocystomycetes</taxon>
        <taxon>Pneumocystaceae</taxon>
        <taxon>Pneumocystis</taxon>
    </lineage>
</organism>
<dbReference type="CDD" id="cd07343">
    <property type="entry name" value="M48A_Zmpste24p_like"/>
    <property type="match status" value="1"/>
</dbReference>
<dbReference type="FunFam" id="3.30.2010.10:FF:000002">
    <property type="entry name" value="CAAX prenyl protease"/>
    <property type="match status" value="1"/>
</dbReference>
<evidence type="ECO:0000256" key="6">
    <source>
        <dbReference type="ARBA" id="ARBA00022824"/>
    </source>
</evidence>
<dbReference type="EMBL" id="CP054542">
    <property type="protein sequence ID" value="QSL66409.1"/>
    <property type="molecule type" value="Genomic_DNA"/>
</dbReference>
<evidence type="ECO:0000313" key="18">
    <source>
        <dbReference type="EMBL" id="QSL66409.1"/>
    </source>
</evidence>
<feature type="transmembrane region" description="Helical" evidence="15">
    <location>
        <begin position="197"/>
        <end position="217"/>
    </location>
</feature>
<dbReference type="PANTHER" id="PTHR10120">
    <property type="entry name" value="CAAX PRENYL PROTEASE 1"/>
    <property type="match status" value="1"/>
</dbReference>
<dbReference type="Gene3D" id="3.30.2010.10">
    <property type="entry name" value="Metalloproteases ('zincins'), catalytic domain"/>
    <property type="match status" value="1"/>
</dbReference>
<evidence type="ECO:0000256" key="9">
    <source>
        <dbReference type="ARBA" id="ARBA00023049"/>
    </source>
</evidence>
<keyword evidence="5 15" id="KW-0378">Hydrolase</keyword>
<comment type="catalytic activity">
    <reaction evidence="11 15">
        <text>Hydrolyzes the peptide bond -P2-(S-farnesyl or geranylgeranyl)C-P1'-P2'-P3'-COOH where P1' and P2' are amino acids with aliphatic side chains and P3' is any C-terminal residue.</text>
        <dbReference type="EC" id="3.4.24.84"/>
    </reaction>
</comment>
<feature type="binding site" evidence="14">
    <location>
        <position position="301"/>
    </location>
    <ligand>
        <name>Zn(2+)</name>
        <dbReference type="ChEBI" id="CHEBI:29105"/>
        <note>catalytic</note>
    </ligand>
</feature>
<evidence type="ECO:0000259" key="17">
    <source>
        <dbReference type="Pfam" id="PF16491"/>
    </source>
</evidence>
<evidence type="ECO:0000313" key="19">
    <source>
        <dbReference type="Proteomes" id="UP000663699"/>
    </source>
</evidence>
<dbReference type="GO" id="GO:0046872">
    <property type="term" value="F:metal ion binding"/>
    <property type="evidence" value="ECO:0007669"/>
    <property type="project" value="UniProtKB-UniRule"/>
</dbReference>
<dbReference type="GO" id="GO:0005789">
    <property type="term" value="C:endoplasmic reticulum membrane"/>
    <property type="evidence" value="ECO:0007669"/>
    <property type="project" value="UniProtKB-SubCell"/>
</dbReference>
<feature type="domain" description="CAAX prenyl protease 1 N-terminal" evidence="17">
    <location>
        <begin position="40"/>
        <end position="224"/>
    </location>
</feature>
<keyword evidence="3 15" id="KW-0812">Transmembrane</keyword>
<evidence type="ECO:0000256" key="14">
    <source>
        <dbReference type="PIRSR" id="PIRSR627057-2"/>
    </source>
</evidence>
<accession>A0A899G4N6</accession>
<dbReference type="AlphaFoldDB" id="A0A899G4N6"/>
<keyword evidence="4 14" id="KW-0479">Metal-binding</keyword>
<dbReference type="InterPro" id="IPR001915">
    <property type="entry name" value="Peptidase_M48"/>
</dbReference>
<keyword evidence="7 14" id="KW-0862">Zinc</keyword>
<evidence type="ECO:0000256" key="11">
    <source>
        <dbReference type="ARBA" id="ARBA00044456"/>
    </source>
</evidence>
<dbReference type="Pfam" id="PF16491">
    <property type="entry name" value="Peptidase_M48_N"/>
    <property type="match status" value="1"/>
</dbReference>
<evidence type="ECO:0000256" key="7">
    <source>
        <dbReference type="ARBA" id="ARBA00022833"/>
    </source>
</evidence>
<gene>
    <name evidence="18" type="ORF">MERGE_000788</name>
</gene>
<dbReference type="GO" id="GO:0004222">
    <property type="term" value="F:metalloendopeptidase activity"/>
    <property type="evidence" value="ECO:0007669"/>
    <property type="project" value="UniProtKB-UniRule"/>
</dbReference>